<proteinExistence type="predicted"/>
<reference evidence="1 2" key="1">
    <citation type="journal article" date="2020" name="Nature">
        <title>Six reference-quality genomes reveal evolution of bat adaptations.</title>
        <authorList>
            <person name="Jebb D."/>
            <person name="Huang Z."/>
            <person name="Pippel M."/>
            <person name="Hughes G.M."/>
            <person name="Lavrichenko K."/>
            <person name="Devanna P."/>
            <person name="Winkler S."/>
            <person name="Jermiin L.S."/>
            <person name="Skirmuntt E.C."/>
            <person name="Katzourakis A."/>
            <person name="Burkitt-Gray L."/>
            <person name="Ray D.A."/>
            <person name="Sullivan K.A.M."/>
            <person name="Roscito J.G."/>
            <person name="Kirilenko B.M."/>
            <person name="Davalos L.M."/>
            <person name="Corthals A.P."/>
            <person name="Power M.L."/>
            <person name="Jones G."/>
            <person name="Ransome R.D."/>
            <person name="Dechmann D.K.N."/>
            <person name="Locatelli A.G."/>
            <person name="Puechmaille S.J."/>
            <person name="Fedrigo O."/>
            <person name="Jarvis E.D."/>
            <person name="Hiller M."/>
            <person name="Vernes S.C."/>
            <person name="Myers E.W."/>
            <person name="Teeling E.C."/>
        </authorList>
    </citation>
    <scope>NUCLEOTIDE SEQUENCE [LARGE SCALE GENOMIC DNA]</scope>
    <source>
        <strain evidence="1">Bat1K_MPI-CBG_1</strain>
    </source>
</reference>
<dbReference type="AlphaFoldDB" id="A0A834BNX2"/>
<accession>A0A834BNX2</accession>
<sequence length="152" mass="16354">MQKRGCMGAGRKCRNEAEWATLSLTYRTDPGAVGWSIGISNTGPQCLGVILATPSGKAFAFYEHQWQDVEQCHFACFLISVFSSNKNVYSALSSGALGVAKVNNICHRPAIKDLTVSEGRTAYKPINRISLLAQMCQCANLGIVSVGPDGRP</sequence>
<comment type="caution">
    <text evidence="1">The sequence shown here is derived from an EMBL/GenBank/DDBJ whole genome shotgun (WGS) entry which is preliminary data.</text>
</comment>
<dbReference type="EMBL" id="JABVXQ010000001">
    <property type="protein sequence ID" value="KAF6131191.1"/>
    <property type="molecule type" value="Genomic_DNA"/>
</dbReference>
<evidence type="ECO:0000313" key="1">
    <source>
        <dbReference type="EMBL" id="KAF6131191.1"/>
    </source>
</evidence>
<protein>
    <submittedName>
        <fullName evidence="1">Uncharacterized protein</fullName>
    </submittedName>
</protein>
<evidence type="ECO:0000313" key="2">
    <source>
        <dbReference type="Proteomes" id="UP000664940"/>
    </source>
</evidence>
<organism evidence="1 2">
    <name type="scientific">Phyllostomus discolor</name>
    <name type="common">pale spear-nosed bat</name>
    <dbReference type="NCBI Taxonomy" id="89673"/>
    <lineage>
        <taxon>Eukaryota</taxon>
        <taxon>Metazoa</taxon>
        <taxon>Chordata</taxon>
        <taxon>Craniata</taxon>
        <taxon>Vertebrata</taxon>
        <taxon>Euteleostomi</taxon>
        <taxon>Mammalia</taxon>
        <taxon>Eutheria</taxon>
        <taxon>Laurasiatheria</taxon>
        <taxon>Chiroptera</taxon>
        <taxon>Yangochiroptera</taxon>
        <taxon>Phyllostomidae</taxon>
        <taxon>Phyllostominae</taxon>
        <taxon>Phyllostomus</taxon>
    </lineage>
</organism>
<name>A0A834BNX2_9CHIR</name>
<dbReference type="Proteomes" id="UP000664940">
    <property type="component" value="Unassembled WGS sequence"/>
</dbReference>
<gene>
    <name evidence="1" type="ORF">HJG60_008061</name>
</gene>